<evidence type="ECO:0000313" key="4">
    <source>
        <dbReference type="Proteomes" id="UP001056766"/>
    </source>
</evidence>
<keyword evidence="4" id="KW-1185">Reference proteome</keyword>
<dbReference type="RefSeq" id="WP_250867026.1">
    <property type="nucleotide sequence ID" value="NZ_JAGSOI010000003.1"/>
</dbReference>
<comment type="similarity">
    <text evidence="1">Belongs to the UPF0288 family.</text>
</comment>
<dbReference type="InterPro" id="IPR058492">
    <property type="entry name" value="DUF8179"/>
</dbReference>
<evidence type="ECO:0000259" key="2">
    <source>
        <dbReference type="Pfam" id="PF26548"/>
    </source>
</evidence>
<name>A0A9E5DAP9_9EURY</name>
<proteinExistence type="inferred from homology"/>
<dbReference type="Proteomes" id="UP001056766">
    <property type="component" value="Unassembled WGS sequence"/>
</dbReference>
<dbReference type="EMBL" id="JAGSOI010000003">
    <property type="protein sequence ID" value="MCM1985648.1"/>
    <property type="molecule type" value="Genomic_DNA"/>
</dbReference>
<dbReference type="InterPro" id="IPR016466">
    <property type="entry name" value="Methan_mark_3"/>
</dbReference>
<dbReference type="PIRSF" id="PIRSF005852">
    <property type="entry name" value="UCP005852"/>
    <property type="match status" value="1"/>
</dbReference>
<reference evidence="3" key="1">
    <citation type="journal article" date="2021" name="mSystems">
        <title>Bacteria and Archaea Synergistically Convert Glycine Betaine to Biogenic Methane in the Formosa Cold Seep of the South China Sea.</title>
        <authorList>
            <person name="Li L."/>
            <person name="Zhang W."/>
            <person name="Zhang S."/>
            <person name="Song L."/>
            <person name="Sun Q."/>
            <person name="Zhang H."/>
            <person name="Xiang H."/>
            <person name="Dong X."/>
        </authorList>
    </citation>
    <scope>NUCLEOTIDE SEQUENCE</scope>
    <source>
        <strain evidence="3">LLY</strain>
    </source>
</reference>
<feature type="domain" description="Putative peptidyl-prolyl cis-trans isomerase" evidence="2">
    <location>
        <begin position="388"/>
        <end position="515"/>
    </location>
</feature>
<sequence>MEAIGLSGEISVEVNDHRIAMPPNSTLGDAIQASETPYREGSAIGLLKKDEGGRSGAIIDYVVKTSKGEFKIELNGGSVSSGIWADRFKDYEGVSVRWDSRDAIAFGPFEADIVPGKGSVSLEKYDVIFGAGGLDPGNTHLIIALDDHSSEYGAPEDGSFGKVISGINVLKELGSGDSILSIEPVLEWEETGEHICTSDLSTVLEDGYRIFTYVEVELNPETPEGAEHFFALIRDGTFEVDFVSSSFISDSSLHGEMCKYEGFDPRDKGSVWVRTVGYGSGKVFIARDDRPASVMHSVIGHLSHGMELVQMAEAGQKLMVKTDPEPIWLLGLSFKAAEEKLSALGIEIVKKGYVEEDAVVVKQDPPHSIDVMRQGSVEVIGVPDSKLVSIELYDDLAPKTLDFFRHAIDLQFKPVGALPVMMTYENTYIFKAEKAAEKYKEIMPENVPVGKVNAGDIGVTNQAAKRHGMVGVKLDDDDMFGPTGEKFLSTNIIGHILEPEKLKGLKDGDVMYVIEVRGVIIDG</sequence>
<evidence type="ECO:0000313" key="3">
    <source>
        <dbReference type="EMBL" id="MCM1985648.1"/>
    </source>
</evidence>
<comment type="caution">
    <text evidence="3">The sequence shown here is derived from an EMBL/GenBank/DDBJ whole genome shotgun (WGS) entry which is preliminary data.</text>
</comment>
<reference evidence="3" key="2">
    <citation type="submission" date="2021-04" db="EMBL/GenBank/DDBJ databases">
        <authorList>
            <person name="Dong X."/>
        </authorList>
    </citation>
    <scope>NUCLEOTIDE SEQUENCE</scope>
    <source>
        <strain evidence="3">LLY</strain>
    </source>
</reference>
<accession>A0A9E5DAP9</accession>
<dbReference type="HAMAP" id="MF_01089">
    <property type="entry name" value="UPF0288"/>
    <property type="match status" value="1"/>
</dbReference>
<gene>
    <name evidence="3" type="ORF">KDK67_01230</name>
</gene>
<dbReference type="AlphaFoldDB" id="A0A9E5DAP9"/>
<evidence type="ECO:0000256" key="1">
    <source>
        <dbReference type="HAMAP-Rule" id="MF_01089"/>
    </source>
</evidence>
<protein>
    <recommendedName>
        <fullName evidence="1">UPF0288 protein KDK67_01230</fullName>
    </recommendedName>
</protein>
<organism evidence="3 4">
    <name type="scientific">Methanococcoides seepicolus</name>
    <dbReference type="NCBI Taxonomy" id="2828780"/>
    <lineage>
        <taxon>Archaea</taxon>
        <taxon>Methanobacteriati</taxon>
        <taxon>Methanobacteriota</taxon>
        <taxon>Stenosarchaea group</taxon>
        <taxon>Methanomicrobia</taxon>
        <taxon>Methanosarcinales</taxon>
        <taxon>Methanosarcinaceae</taxon>
        <taxon>Methanococcoides</taxon>
    </lineage>
</organism>
<dbReference type="NCBIfam" id="TIGR03268">
    <property type="entry name" value="methan_mark_3"/>
    <property type="match status" value="1"/>
</dbReference>
<dbReference type="Pfam" id="PF26548">
    <property type="entry name" value="DUF8179"/>
    <property type="match status" value="1"/>
</dbReference>